<dbReference type="InterPro" id="IPR003837">
    <property type="entry name" value="GatC"/>
</dbReference>
<evidence type="ECO:0000313" key="3">
    <source>
        <dbReference type="Proteomes" id="UP001501126"/>
    </source>
</evidence>
<dbReference type="RefSeq" id="WP_343784848.1">
    <property type="nucleotide sequence ID" value="NZ_BAAAFH010000003.1"/>
</dbReference>
<evidence type="ECO:0000256" key="1">
    <source>
        <dbReference type="HAMAP-Rule" id="MF_00122"/>
    </source>
</evidence>
<dbReference type="EMBL" id="BAAAFH010000003">
    <property type="protein sequence ID" value="GAA0874120.1"/>
    <property type="molecule type" value="Genomic_DNA"/>
</dbReference>
<keyword evidence="3" id="KW-1185">Reference proteome</keyword>
<reference evidence="2 3" key="1">
    <citation type="journal article" date="2019" name="Int. J. Syst. Evol. Microbiol.">
        <title>The Global Catalogue of Microorganisms (GCM) 10K type strain sequencing project: providing services to taxonomists for standard genome sequencing and annotation.</title>
        <authorList>
            <consortium name="The Broad Institute Genomics Platform"/>
            <consortium name="The Broad Institute Genome Sequencing Center for Infectious Disease"/>
            <person name="Wu L."/>
            <person name="Ma J."/>
        </authorList>
    </citation>
    <scope>NUCLEOTIDE SEQUENCE [LARGE SCALE GENOMIC DNA]</scope>
    <source>
        <strain evidence="2 3">JCM 16083</strain>
    </source>
</reference>
<keyword evidence="1" id="KW-0547">Nucleotide-binding</keyword>
<keyword evidence="1" id="KW-0648">Protein biosynthesis</keyword>
<comment type="subunit">
    <text evidence="1">Heterotrimer of A, B and C subunits.</text>
</comment>
<dbReference type="InterPro" id="IPR036113">
    <property type="entry name" value="Asp/Glu-ADT_sf_sub_c"/>
</dbReference>
<gene>
    <name evidence="1 2" type="primary">gatC</name>
    <name evidence="2" type="ORF">GCM10009118_05280</name>
</gene>
<comment type="function">
    <text evidence="1">Allows the formation of correctly charged Asn-tRNA(Asn) or Gln-tRNA(Gln) through the transamidation of misacylated Asp-tRNA(Asn) or Glu-tRNA(Gln) in organisms which lack either or both of asparaginyl-tRNA or glutaminyl-tRNA synthetases. The reaction takes place in the presence of glutamine and ATP through an activated phospho-Asp-tRNA(Asn) or phospho-Glu-tRNA(Gln).</text>
</comment>
<accession>A0ABN1MLM5</accession>
<dbReference type="EC" id="6.3.5.-" evidence="1"/>
<sequence>MEINDELIDHIAHLARLEFEGNEKESIKTDLRNIIDFMSKLNEVPTNNVEPLIFMTDELSDLREDVAIQSISQEEALKNAPKKDSDYFRIPKVLDKNQ</sequence>
<organism evidence="2 3">
    <name type="scientific">Wandonia haliotis</name>
    <dbReference type="NCBI Taxonomy" id="574963"/>
    <lineage>
        <taxon>Bacteria</taxon>
        <taxon>Pseudomonadati</taxon>
        <taxon>Bacteroidota</taxon>
        <taxon>Flavobacteriia</taxon>
        <taxon>Flavobacteriales</taxon>
        <taxon>Crocinitomicaceae</taxon>
        <taxon>Wandonia</taxon>
    </lineage>
</organism>
<name>A0ABN1MLM5_9FLAO</name>
<dbReference type="HAMAP" id="MF_00122">
    <property type="entry name" value="GatC"/>
    <property type="match status" value="1"/>
</dbReference>
<comment type="caution">
    <text evidence="2">The sequence shown here is derived from an EMBL/GenBank/DDBJ whole genome shotgun (WGS) entry which is preliminary data.</text>
</comment>
<evidence type="ECO:0000313" key="2">
    <source>
        <dbReference type="EMBL" id="GAA0874120.1"/>
    </source>
</evidence>
<dbReference type="PANTHER" id="PTHR15004:SF0">
    <property type="entry name" value="GLUTAMYL-TRNA(GLN) AMIDOTRANSFERASE SUBUNIT C, MITOCHONDRIAL"/>
    <property type="match status" value="1"/>
</dbReference>
<comment type="similarity">
    <text evidence="1">Belongs to the GatC family.</text>
</comment>
<dbReference type="Proteomes" id="UP001501126">
    <property type="component" value="Unassembled WGS sequence"/>
</dbReference>
<comment type="catalytic activity">
    <reaction evidence="1">
        <text>L-aspartyl-tRNA(Asn) + L-glutamine + ATP + H2O = L-asparaginyl-tRNA(Asn) + L-glutamate + ADP + phosphate + 2 H(+)</text>
        <dbReference type="Rhea" id="RHEA:14513"/>
        <dbReference type="Rhea" id="RHEA-COMP:9674"/>
        <dbReference type="Rhea" id="RHEA-COMP:9677"/>
        <dbReference type="ChEBI" id="CHEBI:15377"/>
        <dbReference type="ChEBI" id="CHEBI:15378"/>
        <dbReference type="ChEBI" id="CHEBI:29985"/>
        <dbReference type="ChEBI" id="CHEBI:30616"/>
        <dbReference type="ChEBI" id="CHEBI:43474"/>
        <dbReference type="ChEBI" id="CHEBI:58359"/>
        <dbReference type="ChEBI" id="CHEBI:78515"/>
        <dbReference type="ChEBI" id="CHEBI:78516"/>
        <dbReference type="ChEBI" id="CHEBI:456216"/>
    </reaction>
</comment>
<dbReference type="Pfam" id="PF02686">
    <property type="entry name" value="GatC"/>
    <property type="match status" value="1"/>
</dbReference>
<keyword evidence="1" id="KW-0436">Ligase</keyword>
<dbReference type="Gene3D" id="1.10.20.60">
    <property type="entry name" value="Glu-tRNAGln amidotransferase C subunit, N-terminal domain"/>
    <property type="match status" value="1"/>
</dbReference>
<dbReference type="PANTHER" id="PTHR15004">
    <property type="entry name" value="GLUTAMYL-TRNA(GLN) AMIDOTRANSFERASE SUBUNIT C, MITOCHONDRIAL"/>
    <property type="match status" value="1"/>
</dbReference>
<dbReference type="SUPFAM" id="SSF141000">
    <property type="entry name" value="Glu-tRNAGln amidotransferase C subunit"/>
    <property type="match status" value="1"/>
</dbReference>
<protein>
    <recommendedName>
        <fullName evidence="1">Aspartyl/glutamyl-tRNA(Asn/Gln) amidotransferase subunit C</fullName>
        <shortName evidence="1">Asp/Glu-ADT subunit C</shortName>
        <ecNumber evidence="1">6.3.5.-</ecNumber>
    </recommendedName>
</protein>
<keyword evidence="1" id="KW-0067">ATP-binding</keyword>
<comment type="catalytic activity">
    <reaction evidence="1">
        <text>L-glutamyl-tRNA(Gln) + L-glutamine + ATP + H2O = L-glutaminyl-tRNA(Gln) + L-glutamate + ADP + phosphate + H(+)</text>
        <dbReference type="Rhea" id="RHEA:17521"/>
        <dbReference type="Rhea" id="RHEA-COMP:9681"/>
        <dbReference type="Rhea" id="RHEA-COMP:9684"/>
        <dbReference type="ChEBI" id="CHEBI:15377"/>
        <dbReference type="ChEBI" id="CHEBI:15378"/>
        <dbReference type="ChEBI" id="CHEBI:29985"/>
        <dbReference type="ChEBI" id="CHEBI:30616"/>
        <dbReference type="ChEBI" id="CHEBI:43474"/>
        <dbReference type="ChEBI" id="CHEBI:58359"/>
        <dbReference type="ChEBI" id="CHEBI:78520"/>
        <dbReference type="ChEBI" id="CHEBI:78521"/>
        <dbReference type="ChEBI" id="CHEBI:456216"/>
    </reaction>
</comment>
<dbReference type="NCBIfam" id="TIGR00135">
    <property type="entry name" value="gatC"/>
    <property type="match status" value="1"/>
</dbReference>
<proteinExistence type="inferred from homology"/>